<evidence type="ECO:0000313" key="6">
    <source>
        <dbReference type="Proteomes" id="UP000276309"/>
    </source>
</evidence>
<accession>A0A3G2L523</accession>
<feature type="modified residue" description="4-aspartylphosphate" evidence="2">
    <location>
        <position position="54"/>
    </location>
</feature>
<dbReference type="AlphaFoldDB" id="A0A3G2L523"/>
<dbReference type="InterPro" id="IPR001789">
    <property type="entry name" value="Sig_transdc_resp-reg_receiver"/>
</dbReference>
<gene>
    <name evidence="5" type="ORF">D1013_08270</name>
</gene>
<reference evidence="5 6" key="1">
    <citation type="submission" date="2018-08" db="EMBL/GenBank/DDBJ databases">
        <title>The reduced genetic potential of extracellular carbohydrate catabolism in Euzebyella marina RN62, a Flavobacteriia bacterium isolated from the hadal water.</title>
        <authorList>
            <person name="Xue C."/>
        </authorList>
    </citation>
    <scope>NUCLEOTIDE SEQUENCE [LARGE SCALE GENOMIC DNA]</scope>
    <source>
        <strain evidence="5 6">RN62</strain>
    </source>
</reference>
<dbReference type="Gene3D" id="2.40.50.1020">
    <property type="entry name" value="LytTr DNA-binding domain"/>
    <property type="match status" value="1"/>
</dbReference>
<sequence>MMNCIIVDDEPLAADLISGYVHQIEYLNLVAVCRKPMEAINILGNQKIDLVFLDIEMPQLTGIELVKTISNMPLFIFITAYPQYALDGFNLNAIDYLVKPIPLQRFIASVTKARELCLLKNSDDKISTADDLSLPFIFVRSEHQNIKINIDEITHIQGLKDYIKIYTCTSGKAIFTLSNFKDILEKLPRSRFLRVHRSYVENMAFLSVLRKNSLIIHGDLLIPIGETFKDEVHKRLGLA</sequence>
<dbReference type="OrthoDB" id="2168082at2"/>
<evidence type="ECO:0000256" key="2">
    <source>
        <dbReference type="PROSITE-ProRule" id="PRU00169"/>
    </source>
</evidence>
<dbReference type="Gene3D" id="3.40.50.2300">
    <property type="match status" value="1"/>
</dbReference>
<dbReference type="InterPro" id="IPR007492">
    <property type="entry name" value="LytTR_DNA-bd_dom"/>
</dbReference>
<dbReference type="GO" id="GO:0000156">
    <property type="term" value="F:phosphorelay response regulator activity"/>
    <property type="evidence" value="ECO:0007669"/>
    <property type="project" value="TreeGrafter"/>
</dbReference>
<dbReference type="GO" id="GO:0000976">
    <property type="term" value="F:transcription cis-regulatory region binding"/>
    <property type="evidence" value="ECO:0007669"/>
    <property type="project" value="TreeGrafter"/>
</dbReference>
<dbReference type="Pfam" id="PF04397">
    <property type="entry name" value="LytTR"/>
    <property type="match status" value="1"/>
</dbReference>
<evidence type="ECO:0000259" key="3">
    <source>
        <dbReference type="PROSITE" id="PS50110"/>
    </source>
</evidence>
<dbReference type="KEGG" id="emar:D1013_08270"/>
<evidence type="ECO:0000313" key="5">
    <source>
        <dbReference type="EMBL" id="AYN67360.1"/>
    </source>
</evidence>
<protein>
    <submittedName>
        <fullName evidence="5">DNA-binding response regulator</fullName>
    </submittedName>
</protein>
<organism evidence="5 6">
    <name type="scientific">Euzebyella marina</name>
    <dbReference type="NCBI Taxonomy" id="1761453"/>
    <lineage>
        <taxon>Bacteria</taxon>
        <taxon>Pseudomonadati</taxon>
        <taxon>Bacteroidota</taxon>
        <taxon>Flavobacteriia</taxon>
        <taxon>Flavobacteriales</taxon>
        <taxon>Flavobacteriaceae</taxon>
        <taxon>Euzebyella</taxon>
    </lineage>
</organism>
<dbReference type="PROSITE" id="PS50930">
    <property type="entry name" value="HTH_LYTTR"/>
    <property type="match status" value="1"/>
</dbReference>
<dbReference type="PANTHER" id="PTHR48111">
    <property type="entry name" value="REGULATOR OF RPOS"/>
    <property type="match status" value="1"/>
</dbReference>
<dbReference type="SMART" id="SM00448">
    <property type="entry name" value="REC"/>
    <property type="match status" value="1"/>
</dbReference>
<name>A0A3G2L523_9FLAO</name>
<dbReference type="RefSeq" id="WP_121848381.1">
    <property type="nucleotide sequence ID" value="NZ_CP032050.1"/>
</dbReference>
<dbReference type="GO" id="GO:0005829">
    <property type="term" value="C:cytosol"/>
    <property type="evidence" value="ECO:0007669"/>
    <property type="project" value="TreeGrafter"/>
</dbReference>
<keyword evidence="1 5" id="KW-0238">DNA-binding</keyword>
<dbReference type="SMART" id="SM00850">
    <property type="entry name" value="LytTR"/>
    <property type="match status" value="1"/>
</dbReference>
<feature type="domain" description="HTH LytTR-type" evidence="4">
    <location>
        <begin position="137"/>
        <end position="200"/>
    </location>
</feature>
<keyword evidence="6" id="KW-1185">Reference proteome</keyword>
<dbReference type="InterPro" id="IPR011006">
    <property type="entry name" value="CheY-like_superfamily"/>
</dbReference>
<dbReference type="GO" id="GO:0006355">
    <property type="term" value="P:regulation of DNA-templated transcription"/>
    <property type="evidence" value="ECO:0007669"/>
    <property type="project" value="TreeGrafter"/>
</dbReference>
<dbReference type="SUPFAM" id="SSF52172">
    <property type="entry name" value="CheY-like"/>
    <property type="match status" value="1"/>
</dbReference>
<proteinExistence type="predicted"/>
<keyword evidence="2" id="KW-0597">Phosphoprotein</keyword>
<dbReference type="InterPro" id="IPR039420">
    <property type="entry name" value="WalR-like"/>
</dbReference>
<dbReference type="PANTHER" id="PTHR48111:SF17">
    <property type="entry name" value="TRANSCRIPTIONAL REGULATORY PROTEIN YPDB"/>
    <property type="match status" value="1"/>
</dbReference>
<evidence type="ECO:0000259" key="4">
    <source>
        <dbReference type="PROSITE" id="PS50930"/>
    </source>
</evidence>
<dbReference type="Pfam" id="PF00072">
    <property type="entry name" value="Response_reg"/>
    <property type="match status" value="1"/>
</dbReference>
<evidence type="ECO:0000256" key="1">
    <source>
        <dbReference type="ARBA" id="ARBA00023125"/>
    </source>
</evidence>
<dbReference type="Proteomes" id="UP000276309">
    <property type="component" value="Chromosome"/>
</dbReference>
<dbReference type="GO" id="GO:0032993">
    <property type="term" value="C:protein-DNA complex"/>
    <property type="evidence" value="ECO:0007669"/>
    <property type="project" value="TreeGrafter"/>
</dbReference>
<feature type="domain" description="Response regulatory" evidence="3">
    <location>
        <begin position="3"/>
        <end position="114"/>
    </location>
</feature>
<dbReference type="PROSITE" id="PS50110">
    <property type="entry name" value="RESPONSE_REGULATORY"/>
    <property type="match status" value="1"/>
</dbReference>
<dbReference type="EMBL" id="CP032050">
    <property type="protein sequence ID" value="AYN67360.1"/>
    <property type="molecule type" value="Genomic_DNA"/>
</dbReference>